<evidence type="ECO:0000313" key="14">
    <source>
        <dbReference type="Proteomes" id="UP000192660"/>
    </source>
</evidence>
<comment type="catalytic activity">
    <reaction evidence="10">
        <text>Fe-coproporphyrin III + 2 H2O2 + 2 H(+) = heme b + 2 CO2 + 4 H2O</text>
        <dbReference type="Rhea" id="RHEA:56516"/>
        <dbReference type="ChEBI" id="CHEBI:15377"/>
        <dbReference type="ChEBI" id="CHEBI:15378"/>
        <dbReference type="ChEBI" id="CHEBI:16240"/>
        <dbReference type="ChEBI" id="CHEBI:16526"/>
        <dbReference type="ChEBI" id="CHEBI:60344"/>
        <dbReference type="ChEBI" id="CHEBI:68438"/>
        <dbReference type="EC" id="1.3.98.5"/>
    </reaction>
    <physiologicalReaction direction="left-to-right" evidence="10">
        <dbReference type="Rhea" id="RHEA:56517"/>
    </physiologicalReaction>
</comment>
<dbReference type="RefSeq" id="WP_020374778.1">
    <property type="nucleotide sequence ID" value="NZ_FWWY01000001.1"/>
</dbReference>
<keyword evidence="4 12" id="KW-0479">Metal-binding</keyword>
<comment type="catalytic activity">
    <reaction evidence="12">
        <text>harderoheme III + H2O2 + H(+) = heme b + CO2 + 2 H2O</text>
        <dbReference type="Rhea" id="RHEA:57944"/>
        <dbReference type="ChEBI" id="CHEBI:15377"/>
        <dbReference type="ChEBI" id="CHEBI:15378"/>
        <dbReference type="ChEBI" id="CHEBI:16240"/>
        <dbReference type="ChEBI" id="CHEBI:16526"/>
        <dbReference type="ChEBI" id="CHEBI:60344"/>
        <dbReference type="ChEBI" id="CHEBI:142463"/>
    </reaction>
</comment>
<evidence type="ECO:0000256" key="8">
    <source>
        <dbReference type="ARBA" id="ARBA00029882"/>
    </source>
</evidence>
<evidence type="ECO:0000256" key="5">
    <source>
        <dbReference type="ARBA" id="ARBA00023002"/>
    </source>
</evidence>
<dbReference type="GO" id="GO:0006785">
    <property type="term" value="P:heme B biosynthetic process"/>
    <property type="evidence" value="ECO:0007669"/>
    <property type="project" value="UniProtKB-UniRule"/>
</dbReference>
<dbReference type="AlphaFoldDB" id="A0A1W1WLV0"/>
<dbReference type="HAMAP" id="MF_01442">
    <property type="entry name" value="Coproheme_decarbox_1"/>
    <property type="match status" value="1"/>
</dbReference>
<evidence type="ECO:0000256" key="3">
    <source>
        <dbReference type="ARBA" id="ARBA00022617"/>
    </source>
</evidence>
<feature type="binding site" evidence="12">
    <location>
        <position position="222"/>
    </location>
    <ligand>
        <name>Fe-coproporphyrin III</name>
        <dbReference type="ChEBI" id="CHEBI:68438"/>
    </ligand>
</feature>
<dbReference type="EC" id="1.3.98.5" evidence="11 12"/>
<comment type="function">
    <text evidence="12">Involved in coproporphyrin-dependent heme b biosynthesis. Catalyzes the decarboxylation of Fe-coproporphyrin III (coproheme) to heme b (protoheme IX), the last step of the pathway. The reaction occurs in a stepwise manner with a three-propionate intermediate.</text>
</comment>
<evidence type="ECO:0000256" key="9">
    <source>
        <dbReference type="ARBA" id="ARBA00030236"/>
    </source>
</evidence>
<feature type="binding site" evidence="12">
    <location>
        <position position="184"/>
    </location>
    <ligand>
        <name>Fe-coproporphyrin III</name>
        <dbReference type="ChEBI" id="CHEBI:68438"/>
    </ligand>
</feature>
<proteinExistence type="inferred from homology"/>
<dbReference type="STRING" id="28034.BFX07_06825"/>
<dbReference type="SUPFAM" id="SSF54909">
    <property type="entry name" value="Dimeric alpha+beta barrel"/>
    <property type="match status" value="1"/>
</dbReference>
<comment type="pathway">
    <text evidence="12">Porphyrin-containing compound metabolism; protoheme biosynthesis.</text>
</comment>
<feature type="binding site" evidence="12">
    <location>
        <begin position="144"/>
        <end position="148"/>
    </location>
    <ligand>
        <name>Fe-coproporphyrin III</name>
        <dbReference type="ChEBI" id="CHEBI:68438"/>
    </ligand>
</feature>
<dbReference type="OrthoDB" id="9773646at2"/>
<evidence type="ECO:0000256" key="2">
    <source>
        <dbReference type="ARBA" id="ARBA00014413"/>
    </source>
</evidence>
<evidence type="ECO:0000256" key="10">
    <source>
        <dbReference type="ARBA" id="ARBA00049896"/>
    </source>
</evidence>
<dbReference type="GO" id="GO:0020037">
    <property type="term" value="F:heme binding"/>
    <property type="evidence" value="ECO:0007669"/>
    <property type="project" value="InterPro"/>
</dbReference>
<name>A0A1W1WLV0_SULTA</name>
<dbReference type="Pfam" id="PF06778">
    <property type="entry name" value="Chlor_dismutase"/>
    <property type="match status" value="1"/>
</dbReference>
<evidence type="ECO:0000313" key="13">
    <source>
        <dbReference type="EMBL" id="SMC07267.1"/>
    </source>
</evidence>
<gene>
    <name evidence="12" type="primary">chdC</name>
    <name evidence="13" type="ORF">SAMN00768000_3297</name>
</gene>
<dbReference type="PANTHER" id="PTHR36843">
    <property type="entry name" value="HEME-DEPENDENT PEROXIDASE YWFI-RELATED"/>
    <property type="match status" value="1"/>
</dbReference>
<evidence type="ECO:0000256" key="1">
    <source>
        <dbReference type="ARBA" id="ARBA00009276"/>
    </source>
</evidence>
<dbReference type="Proteomes" id="UP000192660">
    <property type="component" value="Unassembled WGS sequence"/>
</dbReference>
<dbReference type="InterPro" id="IPR011008">
    <property type="entry name" value="Dimeric_a/b-barrel"/>
</dbReference>
<dbReference type="InterPro" id="IPR031332">
    <property type="entry name" value="CHDC"/>
</dbReference>
<dbReference type="InterPro" id="IPR010644">
    <property type="entry name" value="ChdC/CLD"/>
</dbReference>
<dbReference type="Gene3D" id="3.30.70.1030">
    <property type="entry name" value="Apc35880, domain 1"/>
    <property type="match status" value="2"/>
</dbReference>
<dbReference type="NCBIfam" id="NF008913">
    <property type="entry name" value="PRK12276.1"/>
    <property type="match status" value="1"/>
</dbReference>
<keyword evidence="6 12" id="KW-0408">Iron</keyword>
<keyword evidence="14" id="KW-1185">Reference proteome</keyword>
<feature type="binding site" evidence="12">
    <location>
        <position position="130"/>
    </location>
    <ligand>
        <name>Fe-coproporphyrin III</name>
        <dbReference type="ChEBI" id="CHEBI:68438"/>
    </ligand>
</feature>
<comment type="catalytic activity">
    <reaction evidence="12">
        <text>Fe-coproporphyrin III + H2O2 + H(+) = harderoheme III + CO2 + 2 H2O</text>
        <dbReference type="Rhea" id="RHEA:57940"/>
        <dbReference type="ChEBI" id="CHEBI:15377"/>
        <dbReference type="ChEBI" id="CHEBI:15378"/>
        <dbReference type="ChEBI" id="CHEBI:16240"/>
        <dbReference type="ChEBI" id="CHEBI:16526"/>
        <dbReference type="ChEBI" id="CHEBI:68438"/>
        <dbReference type="ChEBI" id="CHEBI:142463"/>
    </reaction>
</comment>
<evidence type="ECO:0000256" key="12">
    <source>
        <dbReference type="HAMAP-Rule" id="MF_01442"/>
    </source>
</evidence>
<evidence type="ECO:0000256" key="7">
    <source>
        <dbReference type="ARBA" id="ARBA00023133"/>
    </source>
</evidence>
<feature type="binding site" description="axial binding residue" evidence="12">
    <location>
        <position position="171"/>
    </location>
    <ligand>
        <name>Fe-coproporphyrin III</name>
        <dbReference type="ChEBI" id="CHEBI:68438"/>
    </ligand>
    <ligandPart>
        <name>Fe</name>
        <dbReference type="ChEBI" id="CHEBI:18248"/>
    </ligandPart>
</feature>
<comment type="cofactor">
    <cofactor evidence="12">
        <name>Fe-coproporphyrin III</name>
        <dbReference type="ChEBI" id="CHEBI:68438"/>
    </cofactor>
    <text evidence="12">Fe-coproporphyrin III acts as both substrate and redox cofactor.</text>
</comment>
<dbReference type="GO" id="GO:0004601">
    <property type="term" value="F:peroxidase activity"/>
    <property type="evidence" value="ECO:0007669"/>
    <property type="project" value="InterPro"/>
</dbReference>
<reference evidence="14" key="1">
    <citation type="submission" date="2017-04" db="EMBL/GenBank/DDBJ databases">
        <authorList>
            <person name="Varghese N."/>
            <person name="Submissions S."/>
        </authorList>
    </citation>
    <scope>NUCLEOTIDE SEQUENCE [LARGE SCALE GENOMIC DNA]</scope>
    <source>
        <strain evidence="14">DSM 9293</strain>
    </source>
</reference>
<dbReference type="EMBL" id="FWWY01000001">
    <property type="protein sequence ID" value="SMC07267.1"/>
    <property type="molecule type" value="Genomic_DNA"/>
</dbReference>
<accession>A0A1W1WLV0</accession>
<evidence type="ECO:0000256" key="4">
    <source>
        <dbReference type="ARBA" id="ARBA00022723"/>
    </source>
</evidence>
<dbReference type="GO" id="GO:0046872">
    <property type="term" value="F:metal ion binding"/>
    <property type="evidence" value="ECO:0007669"/>
    <property type="project" value="UniProtKB-KW"/>
</dbReference>
<keyword evidence="5 12" id="KW-0560">Oxidoreductase</keyword>
<evidence type="ECO:0000256" key="11">
    <source>
        <dbReference type="ARBA" id="ARBA00050019"/>
    </source>
</evidence>
<keyword evidence="7 12" id="KW-0350">Heme biosynthesis</keyword>
<comment type="similarity">
    <text evidence="1 12">Belongs to the ChdC family. Type 1 subfamily.</text>
</comment>
<sequence>MADAIETIEGWYALHDFRQINWPLWNSCTSSEREDAISSLMKILNQWTAVEESGEGSTGIYHIIGHKADLLFANFRPTVDELLQAELDIDKSPMSRFFTKPYSYFSVVELSKYLVKGQVDPLALPGTKERLYPILPKTQYVCFYPMNKRREGQDNWYMLSKDERREKMKGHGILGHKYADRVTQIITGSQGLDDWEWGVTLYANDMLDFKKLIYEMRFDEASARFADFGPFLVGKRLTQESLQVLLG</sequence>
<dbReference type="GO" id="GO:0016634">
    <property type="term" value="F:oxidoreductase activity, acting on the CH-CH group of donors, oxygen as acceptor"/>
    <property type="evidence" value="ECO:0007669"/>
    <property type="project" value="UniProtKB-UniRule"/>
</dbReference>
<feature type="active site" evidence="12">
    <location>
        <position position="144"/>
    </location>
</feature>
<evidence type="ECO:0000256" key="6">
    <source>
        <dbReference type="ARBA" id="ARBA00023004"/>
    </source>
</evidence>
<organism evidence="13 14">
    <name type="scientific">Sulfobacillus thermosulfidooxidans (strain DSM 9293 / VKM B-1269 / AT-1)</name>
    <dbReference type="NCBI Taxonomy" id="929705"/>
    <lineage>
        <taxon>Bacteria</taxon>
        <taxon>Bacillati</taxon>
        <taxon>Bacillota</taxon>
        <taxon>Clostridia</taxon>
        <taxon>Eubacteriales</taxon>
        <taxon>Clostridiales Family XVII. Incertae Sedis</taxon>
        <taxon>Sulfobacillus</taxon>
    </lineage>
</organism>
<keyword evidence="3 12" id="KW-0349">Heme</keyword>
<protein>
    <recommendedName>
        <fullName evidence="2 12">Coproheme decarboxylase</fullName>
        <ecNumber evidence="11 12">1.3.98.5</ecNumber>
    </recommendedName>
    <alternativeName>
        <fullName evidence="8 12">Coproheme III oxidative decarboxylase</fullName>
    </alternativeName>
    <alternativeName>
        <fullName evidence="9 12">Hydrogen peroxide-dependent heme synthase</fullName>
    </alternativeName>
</protein>
<dbReference type="PANTHER" id="PTHR36843:SF1">
    <property type="entry name" value="COPROHEME DECARBOXYLASE"/>
    <property type="match status" value="1"/>
</dbReference>